<dbReference type="AlphaFoldDB" id="A0A1B6VKL7"/>
<dbReference type="InterPro" id="IPR010985">
    <property type="entry name" value="Ribbon_hlx_hlx"/>
</dbReference>
<dbReference type="GO" id="GO:0006355">
    <property type="term" value="P:regulation of DNA-templated transcription"/>
    <property type="evidence" value="ECO:0007669"/>
    <property type="project" value="InterPro"/>
</dbReference>
<dbReference type="InterPro" id="IPR013321">
    <property type="entry name" value="Arc_rbn_hlx_hlx"/>
</dbReference>
<evidence type="ECO:0000313" key="2">
    <source>
        <dbReference type="EMBL" id="OAJ67765.1"/>
    </source>
</evidence>
<reference evidence="2 3" key="1">
    <citation type="submission" date="2016-03" db="EMBL/GenBank/DDBJ databases">
        <title>Draft genome sequence of Gluconobacter cerinus strain CECT 9110.</title>
        <authorList>
            <person name="Sainz F."/>
            <person name="Mas A."/>
            <person name="Torija M.J."/>
        </authorList>
    </citation>
    <scope>NUCLEOTIDE SEQUENCE [LARGE SCALE GENOMIC DNA]</scope>
    <source>
        <strain evidence="2 3">CECT 9110</strain>
    </source>
</reference>
<sequence length="41" mass="4408">MLAGRVPAEMIKAVAEWAAAKGVSRSEAIRRLIQKGLEATK</sequence>
<dbReference type="Proteomes" id="UP000077786">
    <property type="component" value="Unassembled WGS sequence"/>
</dbReference>
<organism evidence="2 3">
    <name type="scientific">Gluconobacter cerinus</name>
    <dbReference type="NCBI Taxonomy" id="38307"/>
    <lineage>
        <taxon>Bacteria</taxon>
        <taxon>Pseudomonadati</taxon>
        <taxon>Pseudomonadota</taxon>
        <taxon>Alphaproteobacteria</taxon>
        <taxon>Acetobacterales</taxon>
        <taxon>Acetobacteraceae</taxon>
        <taxon>Gluconobacter</taxon>
    </lineage>
</organism>
<comment type="caution">
    <text evidence="2">The sequence shown here is derived from an EMBL/GenBank/DDBJ whole genome shotgun (WGS) entry which is preliminary data.</text>
</comment>
<gene>
    <name evidence="2" type="ORF">A0123_01807</name>
</gene>
<dbReference type="SUPFAM" id="SSF47598">
    <property type="entry name" value="Ribbon-helix-helix"/>
    <property type="match status" value="1"/>
</dbReference>
<accession>A0A1B6VKL7</accession>
<dbReference type="Pfam" id="PF01402">
    <property type="entry name" value="RHH_1"/>
    <property type="match status" value="1"/>
</dbReference>
<dbReference type="PATRIC" id="fig|38307.3.peg.1866"/>
<name>A0A1B6VKL7_9PROT</name>
<feature type="domain" description="Ribbon-helix-helix protein CopG" evidence="1">
    <location>
        <begin position="5"/>
        <end position="38"/>
    </location>
</feature>
<evidence type="ECO:0000313" key="3">
    <source>
        <dbReference type="Proteomes" id="UP000077786"/>
    </source>
</evidence>
<evidence type="ECO:0000259" key="1">
    <source>
        <dbReference type="Pfam" id="PF01402"/>
    </source>
</evidence>
<dbReference type="EMBL" id="LUTU01000007">
    <property type="protein sequence ID" value="OAJ67765.1"/>
    <property type="molecule type" value="Genomic_DNA"/>
</dbReference>
<dbReference type="RefSeq" id="WP_232309158.1">
    <property type="nucleotide sequence ID" value="NZ_LUTU01000007.1"/>
</dbReference>
<dbReference type="InterPro" id="IPR002145">
    <property type="entry name" value="CopG"/>
</dbReference>
<dbReference type="Gene3D" id="1.10.1220.10">
    <property type="entry name" value="Met repressor-like"/>
    <property type="match status" value="1"/>
</dbReference>
<proteinExistence type="predicted"/>
<protein>
    <submittedName>
        <fullName evidence="2">Ribbon-helix-helix protein, copG family</fullName>
    </submittedName>
</protein>